<evidence type="ECO:0000256" key="5">
    <source>
        <dbReference type="ARBA" id="ARBA00022840"/>
    </source>
</evidence>
<dbReference type="GO" id="GO:0043531">
    <property type="term" value="F:ADP binding"/>
    <property type="evidence" value="ECO:0007669"/>
    <property type="project" value="InterPro"/>
</dbReference>
<keyword evidence="11" id="KW-1185">Reference proteome</keyword>
<keyword evidence="1" id="KW-0433">Leucine-rich repeat</keyword>
<feature type="domain" description="Disease resistance protein winged helix" evidence="8">
    <location>
        <begin position="417"/>
        <end position="487"/>
    </location>
</feature>
<evidence type="ECO:0000256" key="1">
    <source>
        <dbReference type="ARBA" id="ARBA00022614"/>
    </source>
</evidence>
<dbReference type="EMBL" id="KQ483896">
    <property type="protein sequence ID" value="KYP39588.1"/>
    <property type="molecule type" value="Genomic_DNA"/>
</dbReference>
<dbReference type="Gene3D" id="3.80.10.10">
    <property type="entry name" value="Ribonuclease Inhibitor"/>
    <property type="match status" value="2"/>
</dbReference>
<reference evidence="10" key="1">
    <citation type="journal article" date="2012" name="Nat. Biotechnol.">
        <title>Draft genome sequence of pigeonpea (Cajanus cajan), an orphan legume crop of resource-poor farmers.</title>
        <authorList>
            <person name="Varshney R.K."/>
            <person name="Chen W."/>
            <person name="Li Y."/>
            <person name="Bharti A.K."/>
            <person name="Saxena R.K."/>
            <person name="Schlueter J.A."/>
            <person name="Donoghue M.T."/>
            <person name="Azam S."/>
            <person name="Fan G."/>
            <person name="Whaley A.M."/>
            <person name="Farmer A.D."/>
            <person name="Sheridan J."/>
            <person name="Iwata A."/>
            <person name="Tuteja R."/>
            <person name="Penmetsa R.V."/>
            <person name="Wu W."/>
            <person name="Upadhyaya H.D."/>
            <person name="Yang S.P."/>
            <person name="Shah T."/>
            <person name="Saxena K.B."/>
            <person name="Michael T."/>
            <person name="McCombie W.R."/>
            <person name="Yang B."/>
            <person name="Zhang G."/>
            <person name="Yang H."/>
            <person name="Wang J."/>
            <person name="Spillane C."/>
            <person name="Cook D.R."/>
            <person name="May G.D."/>
            <person name="Xu X."/>
            <person name="Jackson S.A."/>
        </authorList>
    </citation>
    <scope>NUCLEOTIDE SEQUENCE [LARGE SCALE GENOMIC DNA]</scope>
</reference>
<dbReference type="Gene3D" id="1.20.5.4130">
    <property type="match status" value="1"/>
</dbReference>
<dbReference type="PRINTS" id="PR00364">
    <property type="entry name" value="DISEASERSIST"/>
</dbReference>
<evidence type="ECO:0000313" key="10">
    <source>
        <dbReference type="EMBL" id="KYP39588.1"/>
    </source>
</evidence>
<dbReference type="InterPro" id="IPR041118">
    <property type="entry name" value="Rx_N"/>
</dbReference>
<dbReference type="InterPro" id="IPR042197">
    <property type="entry name" value="Apaf_helical"/>
</dbReference>
<dbReference type="Proteomes" id="UP000075243">
    <property type="component" value="Unassembled WGS sequence"/>
</dbReference>
<evidence type="ECO:0000259" key="6">
    <source>
        <dbReference type="Pfam" id="PF00931"/>
    </source>
</evidence>
<dbReference type="GO" id="GO:0051707">
    <property type="term" value="P:response to other organism"/>
    <property type="evidence" value="ECO:0007669"/>
    <property type="project" value="UniProtKB-ARBA"/>
</dbReference>
<dbReference type="InterPro" id="IPR036388">
    <property type="entry name" value="WH-like_DNA-bd_sf"/>
</dbReference>
<keyword evidence="5" id="KW-0067">ATP-binding</keyword>
<dbReference type="Pfam" id="PF18052">
    <property type="entry name" value="Rx_N"/>
    <property type="match status" value="1"/>
</dbReference>
<keyword evidence="3" id="KW-0547">Nucleotide-binding</keyword>
<dbReference type="Gene3D" id="3.40.50.300">
    <property type="entry name" value="P-loop containing nucleotide triphosphate hydrolases"/>
    <property type="match status" value="1"/>
</dbReference>
<feature type="domain" description="R13L1/DRL21-like LRR repeat region" evidence="9">
    <location>
        <begin position="673"/>
        <end position="799"/>
    </location>
</feature>
<organism evidence="10 11">
    <name type="scientific">Cajanus cajan</name>
    <name type="common">Pigeon pea</name>
    <name type="synonym">Cajanus indicus</name>
    <dbReference type="NCBI Taxonomy" id="3821"/>
    <lineage>
        <taxon>Eukaryota</taxon>
        <taxon>Viridiplantae</taxon>
        <taxon>Streptophyta</taxon>
        <taxon>Embryophyta</taxon>
        <taxon>Tracheophyta</taxon>
        <taxon>Spermatophyta</taxon>
        <taxon>Magnoliopsida</taxon>
        <taxon>eudicotyledons</taxon>
        <taxon>Gunneridae</taxon>
        <taxon>Pentapetalae</taxon>
        <taxon>rosids</taxon>
        <taxon>fabids</taxon>
        <taxon>Fabales</taxon>
        <taxon>Fabaceae</taxon>
        <taxon>Papilionoideae</taxon>
        <taxon>50 kb inversion clade</taxon>
        <taxon>NPAAA clade</taxon>
        <taxon>indigoferoid/millettioid clade</taxon>
        <taxon>Phaseoleae</taxon>
        <taxon>Cajanus</taxon>
    </lineage>
</organism>
<dbReference type="PANTHER" id="PTHR36766:SF51">
    <property type="entry name" value="DISEASE RESISTANCE RPP13-LIKE PROTEIN 1"/>
    <property type="match status" value="1"/>
</dbReference>
<evidence type="ECO:0000313" key="11">
    <source>
        <dbReference type="Proteomes" id="UP000075243"/>
    </source>
</evidence>
<feature type="domain" description="NB-ARC" evidence="6">
    <location>
        <begin position="162"/>
        <end position="331"/>
    </location>
</feature>
<dbReference type="GO" id="GO:0005524">
    <property type="term" value="F:ATP binding"/>
    <property type="evidence" value="ECO:0007669"/>
    <property type="project" value="UniProtKB-KW"/>
</dbReference>
<dbReference type="GO" id="GO:0006952">
    <property type="term" value="P:defense response"/>
    <property type="evidence" value="ECO:0007669"/>
    <property type="project" value="UniProtKB-KW"/>
</dbReference>
<dbReference type="Gramene" id="C.cajan_34864.t">
    <property type="protein sequence ID" value="C.cajan_34864.t"/>
    <property type="gene ID" value="C.cajan_34864"/>
</dbReference>
<dbReference type="Pfam" id="PF25019">
    <property type="entry name" value="LRR_R13L1-DRL21"/>
    <property type="match status" value="1"/>
</dbReference>
<keyword evidence="2" id="KW-0677">Repeat</keyword>
<feature type="domain" description="Disease resistance N-terminal" evidence="7">
    <location>
        <begin position="10"/>
        <end position="99"/>
    </location>
</feature>
<dbReference type="Pfam" id="PF00931">
    <property type="entry name" value="NB-ARC"/>
    <property type="match status" value="1"/>
</dbReference>
<evidence type="ECO:0000256" key="3">
    <source>
        <dbReference type="ARBA" id="ARBA00022741"/>
    </source>
</evidence>
<keyword evidence="4" id="KW-0611">Plant defense</keyword>
<dbReference type="Pfam" id="PF23559">
    <property type="entry name" value="WHD_DRP"/>
    <property type="match status" value="1"/>
</dbReference>
<dbReference type="Gene3D" id="1.10.10.10">
    <property type="entry name" value="Winged helix-like DNA-binding domain superfamily/Winged helix DNA-binding domain"/>
    <property type="match status" value="1"/>
</dbReference>
<proteinExistence type="predicted"/>
<dbReference type="InterPro" id="IPR058922">
    <property type="entry name" value="WHD_DRP"/>
</dbReference>
<name>A0A151RAC6_CAJCA</name>
<dbReference type="AlphaFoldDB" id="A0A151RAC6"/>
<dbReference type="FunFam" id="3.40.50.300:FF:001091">
    <property type="entry name" value="Probable disease resistance protein At1g61300"/>
    <property type="match status" value="1"/>
</dbReference>
<dbReference type="PANTHER" id="PTHR36766">
    <property type="entry name" value="PLANT BROAD-SPECTRUM MILDEW RESISTANCE PROTEIN RPW8"/>
    <property type="match status" value="1"/>
</dbReference>
<evidence type="ECO:0000256" key="4">
    <source>
        <dbReference type="ARBA" id="ARBA00022821"/>
    </source>
</evidence>
<evidence type="ECO:0000259" key="9">
    <source>
        <dbReference type="Pfam" id="PF25019"/>
    </source>
</evidence>
<protein>
    <submittedName>
        <fullName evidence="10">Disease resistance RPP13-like protein 1</fullName>
    </submittedName>
</protein>
<evidence type="ECO:0000256" key="2">
    <source>
        <dbReference type="ARBA" id="ARBA00022737"/>
    </source>
</evidence>
<accession>A0A151RAC6</accession>
<dbReference type="InterPro" id="IPR027417">
    <property type="entry name" value="P-loop_NTPase"/>
</dbReference>
<dbReference type="InterPro" id="IPR002182">
    <property type="entry name" value="NB-ARC"/>
</dbReference>
<evidence type="ECO:0000259" key="7">
    <source>
        <dbReference type="Pfam" id="PF18052"/>
    </source>
</evidence>
<sequence length="1164" mass="132336">MATAVVGGAFLSAFLDVVFDRLASPEVVNFIRGNKLDNKLLQQLETILRVVRAVLDDAEKKQITDSNINHWLTTLKDLVYQADDLLDHVSTKAAIQKKVRNFFSRFSNRKIITKLEDIVVRLESILRLKESLDLKEIAVENSVPWKVTSTSLEDGSHIYGRDNDKEAIIKLLLENSSDGEEMCVIPIVGMGGVGKTTLAQLVYNDDSLKEIFDFKAWVCVSEEFDILNVTKIISEAVTAQPCKINDLNLLHLDLVDKLKDKKFLIVLDDVWIQDYVNWSLLKKPLQRGIKGSKILVTTRNESVATVVRTVQAYHLNQLSDEDCWLVFANHACFTPESSENSMTLEKIGRDIVKKCKGLPLAVQSLGGMLRRKHDARDWNDILNSDIWELECNIIPALRISYHYLLPQLKRCFVYCSLYPKDYEFQKNELILLWMAEDLLKPGKTGKSLEEVGCEYFDYLVSRSFFQHSRNGTWDSDFVMHDLMHDLATSLGREFYLRSEDMGKETKIDVKIRHLSFTKFSHAVLDNFDGVKFLRTFLSIIDFDGAPFQNEKAPCIIMSKLLYLRVLSFCDFGSLDALSDSIGKLIHLRYLNLSSTSVSTLPESLCNLYNLETLKLYDCTKLTMLPNGMQNLVNLRHLDIHGVPLKEMPRGMGKLNHLQQLDFFIVGKNIENGIKELGGLSNLHGSLMIRNLENVTSSDEASEAKIMDKKYINSLSLEWSECNDNSSQFQIETDVLYKLQPHQELKSLSISGYQGTRFPDWVGNCLFHCITDLQLHNCKNCCMLPSLGQLPSLKFLRISRLNSVKTIDAGFYNNGNSCSVKSFPSLEVLKIYSMPCWEVWSSFESDAFPSLRRLVIRDCPKLRGDLPNHLPALESLRIAELPCGRLPASLKTLDINDIKKLEFPSQHKHELLESLFVWNSCDSLTSLPLITFPNLKRLRINGCENMESVLVSVSESPKNLRYFEIRRCPNFVSFPREGFPAPNLNSFGVGFCDKLKSLPTQMSALLPKLQHLEISNCQEIESFPEGDMPPNLSTIHIFNCEKLVSSLAWPSMDMLTNLFIHGPCDGIKSFPKEGLLPLSLTSLYLQNLSSLEMLDCTGLLHLTSLQQLEIVGCHKLENMAGERLPLTLIKLHIIDCPLLQNRVKHRQIWPKISHIPGIQVDNRWI</sequence>
<dbReference type="OMA" id="WELCESE"/>
<gene>
    <name evidence="10" type="ORF">KK1_039109</name>
</gene>
<dbReference type="SUPFAM" id="SSF52058">
    <property type="entry name" value="L domain-like"/>
    <property type="match status" value="2"/>
</dbReference>
<dbReference type="Gene3D" id="1.10.8.430">
    <property type="entry name" value="Helical domain of apoptotic protease-activating factors"/>
    <property type="match status" value="1"/>
</dbReference>
<dbReference type="InterPro" id="IPR032675">
    <property type="entry name" value="LRR_dom_sf"/>
</dbReference>
<dbReference type="SUPFAM" id="SSF52540">
    <property type="entry name" value="P-loop containing nucleoside triphosphate hydrolases"/>
    <property type="match status" value="1"/>
</dbReference>
<dbReference type="FunFam" id="1.10.10.10:FF:000322">
    <property type="entry name" value="Probable disease resistance protein At1g63360"/>
    <property type="match status" value="1"/>
</dbReference>
<evidence type="ECO:0000259" key="8">
    <source>
        <dbReference type="Pfam" id="PF23559"/>
    </source>
</evidence>
<dbReference type="InterPro" id="IPR056789">
    <property type="entry name" value="LRR_R13L1-DRL21"/>
</dbReference>